<dbReference type="PANTHER" id="PTHR16166:SF141">
    <property type="entry name" value="INTERMEMBRANE LIPID TRANSFER PROTEIN VPS13D"/>
    <property type="match status" value="1"/>
</dbReference>
<dbReference type="GO" id="GO:0006623">
    <property type="term" value="P:protein targeting to vacuole"/>
    <property type="evidence" value="ECO:0007669"/>
    <property type="project" value="TreeGrafter"/>
</dbReference>
<evidence type="ECO:0000259" key="2">
    <source>
        <dbReference type="Pfam" id="PF12624"/>
    </source>
</evidence>
<dbReference type="InterPro" id="IPR026847">
    <property type="entry name" value="VPS13"/>
</dbReference>
<proteinExistence type="predicted"/>
<dbReference type="GO" id="GO:0045053">
    <property type="term" value="P:protein retention in Golgi apparatus"/>
    <property type="evidence" value="ECO:0007669"/>
    <property type="project" value="TreeGrafter"/>
</dbReference>
<organism evidence="3">
    <name type="scientific">Timema douglasi</name>
    <name type="common">Walking stick</name>
    <dbReference type="NCBI Taxonomy" id="61478"/>
    <lineage>
        <taxon>Eukaryota</taxon>
        <taxon>Metazoa</taxon>
        <taxon>Ecdysozoa</taxon>
        <taxon>Arthropoda</taxon>
        <taxon>Hexapoda</taxon>
        <taxon>Insecta</taxon>
        <taxon>Pterygota</taxon>
        <taxon>Neoptera</taxon>
        <taxon>Polyneoptera</taxon>
        <taxon>Phasmatodea</taxon>
        <taxon>Timematodea</taxon>
        <taxon>Timematoidea</taxon>
        <taxon>Timematidae</taxon>
        <taxon>Timema</taxon>
    </lineage>
</organism>
<protein>
    <recommendedName>
        <fullName evidence="2">Chorein N-terminal domain-containing protein</fullName>
    </recommendedName>
</protein>
<dbReference type="AlphaFoldDB" id="A0A7R8ZE74"/>
<dbReference type="InterPro" id="IPR026854">
    <property type="entry name" value="VPS13_N"/>
</dbReference>
<keyword evidence="1" id="KW-0813">Transport</keyword>
<dbReference type="PANTHER" id="PTHR16166">
    <property type="entry name" value="VACUOLAR PROTEIN SORTING-ASSOCIATED PROTEIN VPS13"/>
    <property type="match status" value="1"/>
</dbReference>
<evidence type="ECO:0000313" key="3">
    <source>
        <dbReference type="EMBL" id="CAD7206176.1"/>
    </source>
</evidence>
<name>A0A7R8ZE74_TIMDO</name>
<gene>
    <name evidence="3" type="ORF">TDIB3V08_LOCUS12325</name>
</gene>
<sequence length="682" mass="77989">MDWWRGEVELENLPLKKDALRHIGLPIEVRAGYVGKVKLQIPIPQFRSVPWVILIEQLCLVVSPIKLSERRKRRTTTSCRNWTAWRRAGEPTTESAQVSSYYASSYSLWLSLGTNLVTNIVENLQVCVSLGHRREDGGPAVYPIRHHPSHHSVSFQLKIKDVHIRYEDDETVPSQAFAFGITIDSLTAQSCDDKWMPRFMGQGASKTSFKLLELTALSVYCDSITADHLLGSLSLAELVVAMSQCLVQEHQFLLSPVSAQAHIKRNKSDQPLRSKTQPRIVCDVHLEEVPISLTDWQYGQMVGCVKGLLHIDKCCRLRKYRPDVSVKESPRAWWTYAASCSVPGWRREPAGAWDRALQRAKDNVAYVDIYYKILTNPTATILPEQKILKDSIETERGYEELRALREISMWRVRLPQSEPPSSPAPGRRTLLQWFPQLWGWNQSPPDSDVPEKELEEEILDAIADTMENNTLLRRDTVFGQFNLTLRKGAFNLCTTRKDYVATVQPVMVLQFENMVVGWESRPRSGSHKFHVALGALFLRDQLTEDTAFPVLVGPQSREPTPMLGRSANAARGLRFISPGDKCEEPLFKLAYEYRPFHSSKEYRLHVVTRSLEIVYNPEAVKWLSDFFTRPHQTSDAQLRQAARHRYEAMKLRTKLELMRNWDHILEGGLVTLTLLPACAVMY</sequence>
<dbReference type="GO" id="GO:0007005">
    <property type="term" value="P:mitochondrion organization"/>
    <property type="evidence" value="ECO:0007669"/>
    <property type="project" value="TreeGrafter"/>
</dbReference>
<accession>A0A7R8ZE74</accession>
<dbReference type="EMBL" id="OA579520">
    <property type="protein sequence ID" value="CAD7206176.1"/>
    <property type="molecule type" value="Genomic_DNA"/>
</dbReference>
<reference evidence="3" key="1">
    <citation type="submission" date="2020-11" db="EMBL/GenBank/DDBJ databases">
        <authorList>
            <person name="Tran Van P."/>
        </authorList>
    </citation>
    <scope>NUCLEOTIDE SEQUENCE</scope>
</reference>
<evidence type="ECO:0000256" key="1">
    <source>
        <dbReference type="ARBA" id="ARBA00022448"/>
    </source>
</evidence>
<feature type="domain" description="Chorein N-terminal" evidence="2">
    <location>
        <begin position="156"/>
        <end position="658"/>
    </location>
</feature>
<dbReference type="Pfam" id="PF12624">
    <property type="entry name" value="VPS13_N"/>
    <property type="match status" value="1"/>
</dbReference>